<feature type="signal peptide" evidence="2">
    <location>
        <begin position="1"/>
        <end position="29"/>
    </location>
</feature>
<feature type="domain" description="DUF306" evidence="3">
    <location>
        <begin position="49"/>
        <end position="95"/>
    </location>
</feature>
<comment type="caution">
    <text evidence="4">The sequence shown here is derived from an EMBL/GenBank/DDBJ whole genome shotgun (WGS) entry which is preliminary data.</text>
</comment>
<proteinExistence type="predicted"/>
<accession>A0A852SZE0</accession>
<keyword evidence="4" id="KW-0346">Stress response</keyword>
<dbReference type="Pfam" id="PF03724">
    <property type="entry name" value="META"/>
    <property type="match status" value="1"/>
</dbReference>
<feature type="compositionally biased region" description="Polar residues" evidence="1">
    <location>
        <begin position="34"/>
        <end position="48"/>
    </location>
</feature>
<evidence type="ECO:0000256" key="2">
    <source>
        <dbReference type="SAM" id="SignalP"/>
    </source>
</evidence>
<protein>
    <submittedName>
        <fullName evidence="4">Heat shock protein HslJ</fullName>
    </submittedName>
</protein>
<feature type="chain" id="PRO_5038984456" evidence="2">
    <location>
        <begin position="30"/>
        <end position="112"/>
    </location>
</feature>
<dbReference type="RefSeq" id="WP_179456527.1">
    <property type="nucleotide sequence ID" value="NZ_BAAAPX010000001.1"/>
</dbReference>
<reference evidence="4 5" key="1">
    <citation type="submission" date="2020-07" db="EMBL/GenBank/DDBJ databases">
        <title>Sequencing the genomes of 1000 actinobacteria strains.</title>
        <authorList>
            <person name="Klenk H.-P."/>
        </authorList>
    </citation>
    <scope>NUCLEOTIDE SEQUENCE [LARGE SCALE GENOMIC DNA]</scope>
    <source>
        <strain evidence="4 5">DSM 23871</strain>
    </source>
</reference>
<evidence type="ECO:0000256" key="1">
    <source>
        <dbReference type="SAM" id="MobiDB-lite"/>
    </source>
</evidence>
<dbReference type="InterPro" id="IPR038670">
    <property type="entry name" value="HslJ-like_sf"/>
</dbReference>
<dbReference type="Gene3D" id="2.40.128.270">
    <property type="match status" value="1"/>
</dbReference>
<gene>
    <name evidence="4" type="ORF">BJ963_002135</name>
</gene>
<evidence type="ECO:0000313" key="5">
    <source>
        <dbReference type="Proteomes" id="UP000589620"/>
    </source>
</evidence>
<keyword evidence="2" id="KW-0732">Signal</keyword>
<organism evidence="4 5">
    <name type="scientific">Leifsonia soli</name>
    <dbReference type="NCBI Taxonomy" id="582665"/>
    <lineage>
        <taxon>Bacteria</taxon>
        <taxon>Bacillati</taxon>
        <taxon>Actinomycetota</taxon>
        <taxon>Actinomycetes</taxon>
        <taxon>Micrococcales</taxon>
        <taxon>Microbacteriaceae</taxon>
        <taxon>Leifsonia</taxon>
    </lineage>
</organism>
<name>A0A852SZE0_9MICO</name>
<dbReference type="InterPro" id="IPR005184">
    <property type="entry name" value="DUF306_Meta_HslJ"/>
</dbReference>
<evidence type="ECO:0000313" key="4">
    <source>
        <dbReference type="EMBL" id="NYD74616.1"/>
    </source>
</evidence>
<keyword evidence="5" id="KW-1185">Reference proteome</keyword>
<dbReference type="AlphaFoldDB" id="A0A852SZE0"/>
<evidence type="ECO:0000259" key="3">
    <source>
        <dbReference type="Pfam" id="PF03724"/>
    </source>
</evidence>
<sequence length="112" mass="11327">MNAVHPPRPAAGRAIAGVSALLLTAAVLAGCAPSSPSDYTGTWTSDHPSGTRLELRDGGQLSGDDGCNTLTGTWSESKGSITFGPLAATQKSCPDIDPWLSKAASARSDGDT</sequence>
<dbReference type="Proteomes" id="UP000589620">
    <property type="component" value="Unassembled WGS sequence"/>
</dbReference>
<feature type="region of interest" description="Disordered" evidence="1">
    <location>
        <begin position="34"/>
        <end position="64"/>
    </location>
</feature>
<dbReference type="EMBL" id="JACCBJ010000001">
    <property type="protein sequence ID" value="NYD74616.1"/>
    <property type="molecule type" value="Genomic_DNA"/>
</dbReference>